<keyword evidence="3" id="KW-1185">Reference proteome</keyword>
<sequence>MAEQYYDLTFSGELLEGHFIDFVKADLQAMFKASSVYIDALFSGPDQPVKLKVDKATAIKYQKAFKQAGAKLTVRVHKPAMATAKTRAESEPNVTASAPAQPAAKPQAASPTSGISTTLNAVAGENADALVEHHQPDLQQPESIPQWAVAAPGEQLVEITELPVAEIDTGNLSLADTGTDLLGNELKFDEPAPIINVDALSLAPAGAEIEVLDDKPAPVSVDTSHLKVE</sequence>
<proteinExistence type="predicted"/>
<feature type="region of interest" description="Disordered" evidence="1">
    <location>
        <begin position="82"/>
        <end position="115"/>
    </location>
</feature>
<gene>
    <name evidence="2" type="ORF">BCF53_102278</name>
</gene>
<accession>A0A4V2UK89</accession>
<evidence type="ECO:0000313" key="3">
    <source>
        <dbReference type="Proteomes" id="UP000295793"/>
    </source>
</evidence>
<dbReference type="OrthoDB" id="6402943at2"/>
<reference evidence="2 3" key="1">
    <citation type="submission" date="2019-03" db="EMBL/GenBank/DDBJ databases">
        <title>Genomic Encyclopedia of Archaeal and Bacterial Type Strains, Phase II (KMG-II): from individual species to whole genera.</title>
        <authorList>
            <person name="Goeker M."/>
        </authorList>
    </citation>
    <scope>NUCLEOTIDE SEQUENCE [LARGE SCALE GENOMIC DNA]</scope>
    <source>
        <strain evidence="2 3">DSM 15388</strain>
    </source>
</reference>
<dbReference type="AlphaFoldDB" id="A0A4V2UK89"/>
<organism evidence="2 3">
    <name type="scientific">Reinekea marinisedimentorum</name>
    <dbReference type="NCBI Taxonomy" id="230495"/>
    <lineage>
        <taxon>Bacteria</taxon>
        <taxon>Pseudomonadati</taxon>
        <taxon>Pseudomonadota</taxon>
        <taxon>Gammaproteobacteria</taxon>
        <taxon>Oceanospirillales</taxon>
        <taxon>Saccharospirillaceae</taxon>
        <taxon>Reinekea</taxon>
    </lineage>
</organism>
<name>A0A4V2UK89_9GAMM</name>
<evidence type="ECO:0000313" key="2">
    <source>
        <dbReference type="EMBL" id="TCS43252.1"/>
    </source>
</evidence>
<dbReference type="RefSeq" id="WP_132700009.1">
    <property type="nucleotide sequence ID" value="NZ_SLZR01000002.1"/>
</dbReference>
<dbReference type="EMBL" id="SLZR01000002">
    <property type="protein sequence ID" value="TCS43252.1"/>
    <property type="molecule type" value="Genomic_DNA"/>
</dbReference>
<dbReference type="Proteomes" id="UP000295793">
    <property type="component" value="Unassembled WGS sequence"/>
</dbReference>
<evidence type="ECO:0000256" key="1">
    <source>
        <dbReference type="SAM" id="MobiDB-lite"/>
    </source>
</evidence>
<protein>
    <submittedName>
        <fullName evidence="2">Uncharacterized protein</fullName>
    </submittedName>
</protein>
<feature type="compositionally biased region" description="Low complexity" evidence="1">
    <location>
        <begin position="96"/>
        <end position="111"/>
    </location>
</feature>
<comment type="caution">
    <text evidence="2">The sequence shown here is derived from an EMBL/GenBank/DDBJ whole genome shotgun (WGS) entry which is preliminary data.</text>
</comment>